<dbReference type="Gene3D" id="3.40.50.300">
    <property type="entry name" value="P-loop containing nucleotide triphosphate hydrolases"/>
    <property type="match status" value="1"/>
</dbReference>
<feature type="domain" description="ABC transporter" evidence="10">
    <location>
        <begin position="2"/>
        <end position="230"/>
    </location>
</feature>
<evidence type="ECO:0000256" key="9">
    <source>
        <dbReference type="SAM" id="Phobius"/>
    </source>
</evidence>
<sequence length="647" mass="70946">MIKIQHLIKKEQEKILLDDLSLEIGSGLTFITGSSGSGKSTLLRIIAGIDANYSGGVQISGHALESLKAAQKSYLANRVLGFVWQDYRLLEELTVEENIQLPLYLQKEAAQDIQKAMADLNILSFAKQKVKNLSGGQKQRVAIARELMKDPAIILADEPTSALDQETAKQIMAIFRELAKTRTVVIVTHDQSNITAKDTVIELENGQVIASNQTNQTSNTVDVALKKNQSLSLVSLFRLTKTNLLRHPGRVAMAFLTLLIGTSLLVTSVGDNVETGNKEAFDAIFDVYGPSVLDIGLYGSFTSAVGTGDDSEDGPSADVNQDIQHLYQRYLKDPRVEFAAYTQAFDQIEVSLDSETHAITSSGNVPVINRLVAGKMPTGAGEEVVVPESFAKKLGKEPEALLGKTIDFSGKIVRWEGNEPIFETTKTKAVIVGVMDTTMVMNSEGEYFEYVIEDSFLFSHQALTNLLKVIDKEVTELSFVVRAKTPQEMLAIRDELNQEGIVPSGHFEVVEDLVRLGDQSTTQTTVVNRVMIAIVFVFVAAVYAFTALLRRREYAIFKLSGYDQANLTRLTISEGLVQGILAFVGLIVLSPVINQLSTQIFSQKMLTAETLPLVAILLLALVGFSSLVTELICRQTTIMRAFKVGKK</sequence>
<dbReference type="Pfam" id="PF00005">
    <property type="entry name" value="ABC_tran"/>
    <property type="match status" value="1"/>
</dbReference>
<dbReference type="InterPro" id="IPR003439">
    <property type="entry name" value="ABC_transporter-like_ATP-bd"/>
</dbReference>
<keyword evidence="4" id="KW-0547">Nucleotide-binding</keyword>
<dbReference type="Pfam" id="PF02687">
    <property type="entry name" value="FtsX"/>
    <property type="match status" value="1"/>
</dbReference>
<evidence type="ECO:0000256" key="2">
    <source>
        <dbReference type="ARBA" id="ARBA00022475"/>
    </source>
</evidence>
<proteinExistence type="inferred from homology"/>
<organism evidence="11 12">
    <name type="scientific">Enterococcus alcedinis</name>
    <dbReference type="NCBI Taxonomy" id="1274384"/>
    <lineage>
        <taxon>Bacteria</taxon>
        <taxon>Bacillati</taxon>
        <taxon>Bacillota</taxon>
        <taxon>Bacilli</taxon>
        <taxon>Lactobacillales</taxon>
        <taxon>Enterococcaceae</taxon>
        <taxon>Enterococcus</taxon>
    </lineage>
</organism>
<evidence type="ECO:0000256" key="3">
    <source>
        <dbReference type="ARBA" id="ARBA00022692"/>
    </source>
</evidence>
<dbReference type="PANTHER" id="PTHR42798">
    <property type="entry name" value="LIPOPROTEIN-RELEASING SYSTEM ATP-BINDING PROTEIN LOLD"/>
    <property type="match status" value="1"/>
</dbReference>
<dbReference type="AlphaFoldDB" id="A0A917JHA9"/>
<dbReference type="PANTHER" id="PTHR42798:SF4">
    <property type="entry name" value="ABC TRANSPORTER DOMAIN-CONTAINING PROTEIN"/>
    <property type="match status" value="1"/>
</dbReference>
<keyword evidence="3 9" id="KW-0812">Transmembrane</keyword>
<keyword evidence="12" id="KW-1185">Reference proteome</keyword>
<dbReference type="InterPro" id="IPR017871">
    <property type="entry name" value="ABC_transporter-like_CS"/>
</dbReference>
<evidence type="ECO:0000313" key="11">
    <source>
        <dbReference type="EMBL" id="GGI65264.1"/>
    </source>
</evidence>
<evidence type="ECO:0000256" key="1">
    <source>
        <dbReference type="ARBA" id="ARBA00004429"/>
    </source>
</evidence>
<dbReference type="RefSeq" id="WP_188367107.1">
    <property type="nucleotide sequence ID" value="NZ_BMDT01000003.1"/>
</dbReference>
<dbReference type="GO" id="GO:0005524">
    <property type="term" value="F:ATP binding"/>
    <property type="evidence" value="ECO:0007669"/>
    <property type="project" value="UniProtKB-KW"/>
</dbReference>
<accession>A0A917JHA9</accession>
<comment type="subcellular location">
    <subcellularLocation>
        <location evidence="1">Cell inner membrane</location>
        <topology evidence="1">Multi-pass membrane protein</topology>
    </subcellularLocation>
</comment>
<evidence type="ECO:0000256" key="4">
    <source>
        <dbReference type="ARBA" id="ARBA00022741"/>
    </source>
</evidence>
<comment type="similarity">
    <text evidence="8">Belongs to the ABC transporter superfamily. Macrolide exporter (TC 3.A.1.122) family.</text>
</comment>
<dbReference type="InterPro" id="IPR027417">
    <property type="entry name" value="P-loop_NTPase"/>
</dbReference>
<keyword evidence="5 11" id="KW-0067">ATP-binding</keyword>
<evidence type="ECO:0000259" key="10">
    <source>
        <dbReference type="PROSITE" id="PS50893"/>
    </source>
</evidence>
<dbReference type="PROSITE" id="PS50893">
    <property type="entry name" value="ABC_TRANSPORTER_2"/>
    <property type="match status" value="1"/>
</dbReference>
<keyword evidence="7 9" id="KW-0472">Membrane</keyword>
<gene>
    <name evidence="11" type="ORF">GCM10011482_09180</name>
</gene>
<comment type="caution">
    <text evidence="11">The sequence shown here is derived from an EMBL/GenBank/DDBJ whole genome shotgun (WGS) entry which is preliminary data.</text>
</comment>
<evidence type="ECO:0000256" key="7">
    <source>
        <dbReference type="ARBA" id="ARBA00023136"/>
    </source>
</evidence>
<dbReference type="InterPro" id="IPR003593">
    <property type="entry name" value="AAA+_ATPase"/>
</dbReference>
<feature type="transmembrane region" description="Helical" evidence="9">
    <location>
        <begin position="530"/>
        <end position="549"/>
    </location>
</feature>
<keyword evidence="2" id="KW-1003">Cell membrane</keyword>
<evidence type="ECO:0000256" key="8">
    <source>
        <dbReference type="ARBA" id="ARBA00038388"/>
    </source>
</evidence>
<feature type="transmembrane region" description="Helical" evidence="9">
    <location>
        <begin position="570"/>
        <end position="593"/>
    </location>
</feature>
<evidence type="ECO:0000313" key="12">
    <source>
        <dbReference type="Proteomes" id="UP000622610"/>
    </source>
</evidence>
<dbReference type="SMART" id="SM00382">
    <property type="entry name" value="AAA"/>
    <property type="match status" value="1"/>
</dbReference>
<name>A0A917JHA9_9ENTE</name>
<dbReference type="EMBL" id="BMDT01000003">
    <property type="protein sequence ID" value="GGI65264.1"/>
    <property type="molecule type" value="Genomic_DNA"/>
</dbReference>
<evidence type="ECO:0000256" key="5">
    <source>
        <dbReference type="ARBA" id="ARBA00022840"/>
    </source>
</evidence>
<dbReference type="GO" id="GO:0005886">
    <property type="term" value="C:plasma membrane"/>
    <property type="evidence" value="ECO:0007669"/>
    <property type="project" value="UniProtKB-SubCell"/>
</dbReference>
<dbReference type="GO" id="GO:0016887">
    <property type="term" value="F:ATP hydrolysis activity"/>
    <property type="evidence" value="ECO:0007669"/>
    <property type="project" value="InterPro"/>
</dbReference>
<dbReference type="Proteomes" id="UP000622610">
    <property type="component" value="Unassembled WGS sequence"/>
</dbReference>
<reference evidence="11" key="2">
    <citation type="submission" date="2020-09" db="EMBL/GenBank/DDBJ databases">
        <authorList>
            <person name="Sun Q."/>
            <person name="Sedlacek I."/>
        </authorList>
    </citation>
    <scope>NUCLEOTIDE SEQUENCE</scope>
    <source>
        <strain evidence="11">CCM 8433</strain>
    </source>
</reference>
<keyword evidence="6 9" id="KW-1133">Transmembrane helix</keyword>
<evidence type="ECO:0000256" key="6">
    <source>
        <dbReference type="ARBA" id="ARBA00022989"/>
    </source>
</evidence>
<dbReference type="InterPro" id="IPR003838">
    <property type="entry name" value="ABC3_permease_C"/>
</dbReference>
<feature type="transmembrane region" description="Helical" evidence="9">
    <location>
        <begin position="613"/>
        <end position="633"/>
    </location>
</feature>
<dbReference type="PROSITE" id="PS00211">
    <property type="entry name" value="ABC_TRANSPORTER_1"/>
    <property type="match status" value="1"/>
</dbReference>
<dbReference type="SUPFAM" id="SSF52540">
    <property type="entry name" value="P-loop containing nucleoside triphosphate hydrolases"/>
    <property type="match status" value="1"/>
</dbReference>
<protein>
    <submittedName>
        <fullName evidence="11">ABC transporter ATP-binding protein</fullName>
    </submittedName>
</protein>
<reference evidence="11" key="1">
    <citation type="journal article" date="2014" name="Int. J. Syst. Evol. Microbiol.">
        <title>Complete genome sequence of Corynebacterium casei LMG S-19264T (=DSM 44701T), isolated from a smear-ripened cheese.</title>
        <authorList>
            <consortium name="US DOE Joint Genome Institute (JGI-PGF)"/>
            <person name="Walter F."/>
            <person name="Albersmeier A."/>
            <person name="Kalinowski J."/>
            <person name="Ruckert C."/>
        </authorList>
    </citation>
    <scope>NUCLEOTIDE SEQUENCE</scope>
    <source>
        <strain evidence="11">CCM 8433</strain>
    </source>
</reference>